<dbReference type="Pfam" id="PF04434">
    <property type="entry name" value="SWIM"/>
    <property type="match status" value="1"/>
</dbReference>
<dbReference type="PROSITE" id="PS50158">
    <property type="entry name" value="ZF_CCHC"/>
    <property type="match status" value="1"/>
</dbReference>
<comment type="caution">
    <text evidence="7">The sequence shown here is derived from an EMBL/GenBank/DDBJ whole genome shotgun (WGS) entry which is preliminary data.</text>
</comment>
<accession>A0A834HFC2</accession>
<dbReference type="PROSITE" id="PS50966">
    <property type="entry name" value="ZF_SWIM"/>
    <property type="match status" value="1"/>
</dbReference>
<dbReference type="GO" id="GO:0008270">
    <property type="term" value="F:zinc ion binding"/>
    <property type="evidence" value="ECO:0007669"/>
    <property type="project" value="UniProtKB-KW"/>
</dbReference>
<evidence type="ECO:0000259" key="5">
    <source>
        <dbReference type="PROSITE" id="PS50158"/>
    </source>
</evidence>
<evidence type="ECO:0000256" key="3">
    <source>
        <dbReference type="ARBA" id="ARBA00022833"/>
    </source>
</evidence>
<dbReference type="PANTHER" id="PTHR47718">
    <property type="entry name" value="OS01G0519700 PROTEIN"/>
    <property type="match status" value="1"/>
</dbReference>
<dbReference type="InterPro" id="IPR001878">
    <property type="entry name" value="Znf_CCHC"/>
</dbReference>
<keyword evidence="1" id="KW-0479">Metal-binding</keyword>
<dbReference type="AlphaFoldDB" id="A0A834HFC2"/>
<dbReference type="Proteomes" id="UP000626092">
    <property type="component" value="Unassembled WGS sequence"/>
</dbReference>
<evidence type="ECO:0000313" key="7">
    <source>
        <dbReference type="EMBL" id="KAF7151281.1"/>
    </source>
</evidence>
<keyword evidence="8" id="KW-1185">Reference proteome</keyword>
<feature type="domain" description="CCHC-type" evidence="5">
    <location>
        <begin position="409"/>
        <end position="426"/>
    </location>
</feature>
<keyword evidence="3" id="KW-0862">Zinc</keyword>
<reference evidence="7" key="1">
    <citation type="submission" date="2019-11" db="EMBL/GenBank/DDBJ databases">
        <authorList>
            <person name="Liu Y."/>
            <person name="Hou J."/>
            <person name="Li T.-Q."/>
            <person name="Guan C.-H."/>
            <person name="Wu X."/>
            <person name="Wu H.-Z."/>
            <person name="Ling F."/>
            <person name="Zhang R."/>
            <person name="Shi X.-G."/>
            <person name="Ren J.-P."/>
            <person name="Chen E.-F."/>
            <person name="Sun J.-M."/>
        </authorList>
    </citation>
    <scope>NUCLEOTIDE SEQUENCE</scope>
    <source>
        <strain evidence="7">Adult_tree_wgs_1</strain>
        <tissue evidence="7">Leaves</tissue>
    </source>
</reference>
<evidence type="ECO:0008006" key="9">
    <source>
        <dbReference type="Google" id="ProtNLM"/>
    </source>
</evidence>
<evidence type="ECO:0000256" key="2">
    <source>
        <dbReference type="ARBA" id="ARBA00022771"/>
    </source>
</evidence>
<feature type="domain" description="SWIM-type" evidence="6">
    <location>
        <begin position="245"/>
        <end position="283"/>
    </location>
</feature>
<gene>
    <name evidence="7" type="ORF">RHSIM_Rhsim02G0172000</name>
</gene>
<name>A0A834HFC2_RHOSS</name>
<dbReference type="SMART" id="SM00575">
    <property type="entry name" value="ZnF_PMZ"/>
    <property type="match status" value="1"/>
</dbReference>
<dbReference type="OrthoDB" id="1749428at2759"/>
<dbReference type="InterPro" id="IPR036875">
    <property type="entry name" value="Znf_CCHC_sf"/>
</dbReference>
<evidence type="ECO:0000256" key="1">
    <source>
        <dbReference type="ARBA" id="ARBA00022723"/>
    </source>
</evidence>
<evidence type="ECO:0000256" key="4">
    <source>
        <dbReference type="PROSITE-ProRule" id="PRU00047"/>
    </source>
</evidence>
<dbReference type="InterPro" id="IPR006564">
    <property type="entry name" value="Znf_PMZ"/>
</dbReference>
<dbReference type="SUPFAM" id="SSF57756">
    <property type="entry name" value="Retrovirus zinc finger-like domains"/>
    <property type="match status" value="1"/>
</dbReference>
<evidence type="ECO:0000259" key="6">
    <source>
        <dbReference type="PROSITE" id="PS50966"/>
    </source>
</evidence>
<evidence type="ECO:0000313" key="8">
    <source>
        <dbReference type="Proteomes" id="UP000626092"/>
    </source>
</evidence>
<dbReference type="GO" id="GO:0003676">
    <property type="term" value="F:nucleic acid binding"/>
    <property type="evidence" value="ECO:0007669"/>
    <property type="project" value="InterPro"/>
</dbReference>
<keyword evidence="2 4" id="KW-0863">Zinc-finger</keyword>
<dbReference type="EMBL" id="WJXA01000002">
    <property type="protein sequence ID" value="KAF7151281.1"/>
    <property type="molecule type" value="Genomic_DNA"/>
</dbReference>
<protein>
    <recommendedName>
        <fullName evidence="9">Protein FAR1-RELATED SEQUENCE</fullName>
    </recommendedName>
</protein>
<dbReference type="InterPro" id="IPR007527">
    <property type="entry name" value="Znf_SWIM"/>
</dbReference>
<proteinExistence type="predicted"/>
<sequence>MDFVAQQSGGYESVGYTQKDLYNHFTVQRNIEVADGDVEGALAYLCAKAENDLLFYYKYDVDEQNQLNNLFWRDVTCRTDSMCFGDVLIFDLTYGTNAYRKPLVILAGFNSHFQTAIFGCALLTAEIVETYTWVLERFLDSMDHKKPVSIMTDGDKAMRRVIKTMTLAKLRHNEAKVQVESVNSTPVLSTCMKRIEKHAADTYTRGIFNKLLKKIKKEQSLFKVEKVELEDFRVYYLSRYQQPDATGSVNYQPNDGIMKCSCLKFESIGFPCQHMISVMKMEHMREIPSSLILQRWTKTTKSFHLHGSTPMLEWVTQMTRFGALSSTCVEICYYTSHIAKGYNETNKEITKLTSRMRDLYVFHVEEEQRNMRQNDNVEGTSMHFGVGNPIIIKGKGPHNLAKDFIPKTRKCGNCRKSGHIRTKCPKLVHGDNVENINEDEDT</sequence>
<dbReference type="Pfam" id="PF10551">
    <property type="entry name" value="MULE"/>
    <property type="match status" value="1"/>
</dbReference>
<dbReference type="PANTHER" id="PTHR47718:SF13">
    <property type="entry name" value="OS09G0290500 PROTEIN"/>
    <property type="match status" value="1"/>
</dbReference>
<organism evidence="7 8">
    <name type="scientific">Rhododendron simsii</name>
    <name type="common">Sims's rhododendron</name>
    <dbReference type="NCBI Taxonomy" id="118357"/>
    <lineage>
        <taxon>Eukaryota</taxon>
        <taxon>Viridiplantae</taxon>
        <taxon>Streptophyta</taxon>
        <taxon>Embryophyta</taxon>
        <taxon>Tracheophyta</taxon>
        <taxon>Spermatophyta</taxon>
        <taxon>Magnoliopsida</taxon>
        <taxon>eudicotyledons</taxon>
        <taxon>Gunneridae</taxon>
        <taxon>Pentapetalae</taxon>
        <taxon>asterids</taxon>
        <taxon>Ericales</taxon>
        <taxon>Ericaceae</taxon>
        <taxon>Ericoideae</taxon>
        <taxon>Rhodoreae</taxon>
        <taxon>Rhododendron</taxon>
    </lineage>
</organism>
<dbReference type="InterPro" id="IPR018289">
    <property type="entry name" value="MULE_transposase_dom"/>
</dbReference>